<dbReference type="EMBL" id="FRAL01000007">
    <property type="protein sequence ID" value="SHL04613.1"/>
    <property type="molecule type" value="Genomic_DNA"/>
</dbReference>
<evidence type="ECO:0000259" key="3">
    <source>
        <dbReference type="Pfam" id="PF07804"/>
    </source>
</evidence>
<accession>A0A1M6XFC0</accession>
<evidence type="ECO:0000313" key="5">
    <source>
        <dbReference type="Proteomes" id="UP000184248"/>
    </source>
</evidence>
<dbReference type="Pfam" id="PF07804">
    <property type="entry name" value="HipA_C"/>
    <property type="match status" value="1"/>
</dbReference>
<evidence type="ECO:0000256" key="1">
    <source>
        <dbReference type="ARBA" id="ARBA00022679"/>
    </source>
</evidence>
<proteinExistence type="predicted"/>
<dbReference type="InterPro" id="IPR012893">
    <property type="entry name" value="HipA-like_C"/>
</dbReference>
<evidence type="ECO:0000256" key="2">
    <source>
        <dbReference type="ARBA" id="ARBA00022777"/>
    </source>
</evidence>
<organism evidence="4 5">
    <name type="scientific">Halomonas caseinilytica</name>
    <dbReference type="NCBI Taxonomy" id="438744"/>
    <lineage>
        <taxon>Bacteria</taxon>
        <taxon>Pseudomonadati</taxon>
        <taxon>Pseudomonadota</taxon>
        <taxon>Gammaproteobacteria</taxon>
        <taxon>Oceanospirillales</taxon>
        <taxon>Halomonadaceae</taxon>
        <taxon>Halomonas</taxon>
    </lineage>
</organism>
<sequence length="130" mass="14776">MIGNNDSHAKNLSLLYTEAGPRLAPFYDLMSTTLYRGLSRHFAFQVNRENRPGNIEASHLESLARSMRFHPRYFIKQGTGLAERMLATLDDTHADLETIALPGTEQTLLERLHQRIASNCRRLPAHWSTG</sequence>
<dbReference type="GO" id="GO:0016301">
    <property type="term" value="F:kinase activity"/>
    <property type="evidence" value="ECO:0007669"/>
    <property type="project" value="UniProtKB-KW"/>
</dbReference>
<keyword evidence="1" id="KW-0808">Transferase</keyword>
<keyword evidence="5" id="KW-1185">Reference proteome</keyword>
<keyword evidence="2 4" id="KW-0418">Kinase</keyword>
<dbReference type="Proteomes" id="UP000184248">
    <property type="component" value="Unassembled WGS sequence"/>
</dbReference>
<protein>
    <submittedName>
        <fullName evidence="4">Serine/threonine-protein kinase HipA</fullName>
    </submittedName>
</protein>
<dbReference type="RefSeq" id="WP_064698759.1">
    <property type="nucleotide sequence ID" value="NZ_BDEO01000002.1"/>
</dbReference>
<evidence type="ECO:0000313" key="4">
    <source>
        <dbReference type="EMBL" id="SHL04613.1"/>
    </source>
</evidence>
<dbReference type="AlphaFoldDB" id="A0A1M6XFC0"/>
<feature type="domain" description="HipA-like C-terminal" evidence="3">
    <location>
        <begin position="1"/>
        <end position="75"/>
    </location>
</feature>
<name>A0A1M6XFC0_9GAMM</name>
<reference evidence="5" key="1">
    <citation type="submission" date="2016-11" db="EMBL/GenBank/DDBJ databases">
        <authorList>
            <person name="Varghese N."/>
            <person name="Submissions S."/>
        </authorList>
    </citation>
    <scope>NUCLEOTIDE SEQUENCE [LARGE SCALE GENOMIC DNA]</scope>
    <source>
        <strain evidence="5">ALO Sharm</strain>
    </source>
</reference>
<gene>
    <name evidence="4" type="ORF">SAMN05192556_107131</name>
</gene>